<dbReference type="SUPFAM" id="SSF52172">
    <property type="entry name" value="CheY-like"/>
    <property type="match status" value="1"/>
</dbReference>
<evidence type="ECO:0000313" key="10">
    <source>
        <dbReference type="Proteomes" id="UP001314681"/>
    </source>
</evidence>
<gene>
    <name evidence="9" type="ORF">KTH90_17910</name>
</gene>
<feature type="domain" description="HTH araC/xylS-type" evidence="7">
    <location>
        <begin position="330"/>
        <end position="428"/>
    </location>
</feature>
<evidence type="ECO:0000256" key="3">
    <source>
        <dbReference type="ARBA" id="ARBA00023125"/>
    </source>
</evidence>
<reference evidence="9 10" key="1">
    <citation type="submission" date="2021-06" db="EMBL/GenBank/DDBJ databases">
        <title>Description of novel taxa of the family Lachnospiraceae.</title>
        <authorList>
            <person name="Chaplin A.V."/>
            <person name="Sokolova S.R."/>
            <person name="Pikina A.P."/>
            <person name="Korzhanova M."/>
            <person name="Belova V."/>
            <person name="Korostin D."/>
            <person name="Efimov B.A."/>
        </authorList>
    </citation>
    <scope>NUCLEOTIDE SEQUENCE [LARGE SCALE GENOMIC DNA]</scope>
    <source>
        <strain evidence="9 10">ASD4241</strain>
    </source>
</reference>
<evidence type="ECO:0000313" key="9">
    <source>
        <dbReference type="EMBL" id="MBU9727887.1"/>
    </source>
</evidence>
<keyword evidence="6" id="KW-0597">Phosphoprotein</keyword>
<protein>
    <recommendedName>
        <fullName evidence="1">Stage 0 sporulation protein A homolog</fullName>
    </recommendedName>
</protein>
<dbReference type="EMBL" id="JAHQCX010000014">
    <property type="protein sequence ID" value="MBU9727887.1"/>
    <property type="molecule type" value="Genomic_DNA"/>
</dbReference>
<dbReference type="InterPro" id="IPR011006">
    <property type="entry name" value="CheY-like_superfamily"/>
</dbReference>
<evidence type="ECO:0000256" key="6">
    <source>
        <dbReference type="PROSITE-ProRule" id="PRU00169"/>
    </source>
</evidence>
<dbReference type="InterPro" id="IPR009057">
    <property type="entry name" value="Homeodomain-like_sf"/>
</dbReference>
<dbReference type="RefSeq" id="WP_158353444.1">
    <property type="nucleotide sequence ID" value="NZ_JAHQCX010000014.1"/>
</dbReference>
<proteinExistence type="predicted"/>
<dbReference type="SMART" id="SM00448">
    <property type="entry name" value="REC"/>
    <property type="match status" value="1"/>
</dbReference>
<dbReference type="Proteomes" id="UP001314681">
    <property type="component" value="Unassembled WGS sequence"/>
</dbReference>
<dbReference type="SUPFAM" id="SSF46689">
    <property type="entry name" value="Homeodomain-like"/>
    <property type="match status" value="2"/>
</dbReference>
<evidence type="ECO:0000256" key="2">
    <source>
        <dbReference type="ARBA" id="ARBA00023015"/>
    </source>
</evidence>
<comment type="caution">
    <text evidence="9">The sequence shown here is derived from an EMBL/GenBank/DDBJ whole genome shotgun (WGS) entry which is preliminary data.</text>
</comment>
<dbReference type="Pfam" id="PF12833">
    <property type="entry name" value="HTH_18"/>
    <property type="match status" value="1"/>
</dbReference>
<dbReference type="CDD" id="cd17536">
    <property type="entry name" value="REC_YesN-like"/>
    <property type="match status" value="1"/>
</dbReference>
<dbReference type="InterPro" id="IPR001789">
    <property type="entry name" value="Sig_transdc_resp-reg_receiver"/>
</dbReference>
<keyword evidence="2" id="KW-0805">Transcription regulation</keyword>
<dbReference type="PROSITE" id="PS50110">
    <property type="entry name" value="RESPONSE_REGULATORY"/>
    <property type="match status" value="1"/>
</dbReference>
<dbReference type="Gene3D" id="3.40.50.2300">
    <property type="match status" value="1"/>
</dbReference>
<keyword evidence="10" id="KW-1185">Reference proteome</keyword>
<feature type="modified residue" description="4-aspartylphosphate" evidence="6">
    <location>
        <position position="55"/>
    </location>
</feature>
<name>A0ABS6KBL1_9FIRM</name>
<keyword evidence="3" id="KW-0238">DNA-binding</keyword>
<accession>A0ABS6KBL1</accession>
<dbReference type="PANTHER" id="PTHR43280:SF28">
    <property type="entry name" value="HTH-TYPE TRANSCRIPTIONAL ACTIVATOR RHAS"/>
    <property type="match status" value="1"/>
</dbReference>
<dbReference type="SMART" id="SM00342">
    <property type="entry name" value="HTH_ARAC"/>
    <property type="match status" value="1"/>
</dbReference>
<dbReference type="InterPro" id="IPR018060">
    <property type="entry name" value="HTH_AraC"/>
</dbReference>
<comment type="function">
    <text evidence="5">May play the central regulatory role in sporulation. It may be an element of the effector pathway responsible for the activation of sporulation genes in response to nutritional stress. Spo0A may act in concert with spo0H (a sigma factor) to control the expression of some genes that are critical to the sporulation process.</text>
</comment>
<dbReference type="Gene3D" id="1.10.10.60">
    <property type="entry name" value="Homeodomain-like"/>
    <property type="match status" value="2"/>
</dbReference>
<organism evidence="9 10">
    <name type="scientific">Diplocloster modestus</name>
    <dbReference type="NCBI Taxonomy" id="2850322"/>
    <lineage>
        <taxon>Bacteria</taxon>
        <taxon>Bacillati</taxon>
        <taxon>Bacillota</taxon>
        <taxon>Clostridia</taxon>
        <taxon>Lachnospirales</taxon>
        <taxon>Lachnospiraceae</taxon>
        <taxon>Diplocloster</taxon>
    </lineage>
</organism>
<dbReference type="Pfam" id="PF00072">
    <property type="entry name" value="Response_reg"/>
    <property type="match status" value="1"/>
</dbReference>
<evidence type="ECO:0000259" key="7">
    <source>
        <dbReference type="PROSITE" id="PS01124"/>
    </source>
</evidence>
<evidence type="ECO:0000259" key="8">
    <source>
        <dbReference type="PROSITE" id="PS50110"/>
    </source>
</evidence>
<evidence type="ECO:0000256" key="4">
    <source>
        <dbReference type="ARBA" id="ARBA00023163"/>
    </source>
</evidence>
<dbReference type="PROSITE" id="PS01124">
    <property type="entry name" value="HTH_ARAC_FAMILY_2"/>
    <property type="match status" value="1"/>
</dbReference>
<evidence type="ECO:0000256" key="5">
    <source>
        <dbReference type="ARBA" id="ARBA00024867"/>
    </source>
</evidence>
<evidence type="ECO:0000256" key="1">
    <source>
        <dbReference type="ARBA" id="ARBA00018672"/>
    </source>
</evidence>
<dbReference type="PANTHER" id="PTHR43280">
    <property type="entry name" value="ARAC-FAMILY TRANSCRIPTIONAL REGULATOR"/>
    <property type="match status" value="1"/>
</dbReference>
<sequence length="429" mass="48914">MISVLIADDEELERKSLRIFLNRNYEDITVLPDAENGPQVIEQVSRYEPDLLILDIEMPGLTGLEALRLLRRDHPSLHVIVKTAYGNFTYAQDALNMQVDAYLLKPVKKAELTTHLNQIIEKINLERAQISRDENSHAILEELRPLAQLSFMSALLRNMASPDTISRYTDRFTINFKSGFVATLRFSDGILCTENRISADAPDSSGSSLSSSINLTKEDQLLQELHSRLSLSFDYMIGPFEKNVLPILFYSGKLLSAHDCDRWKQDLTELFTGVLRPLCPALPIISFGPLFRDDITQAAHSYQCTLQELMQQTPPSPLPEPGQGINTHLKKALDFIEEHYSENISLESVADYIKMNPSYLSRLFKNELDKNFIGYLTDIRMTHAIRLIHQGTDNVKELSARVGYLYPSYFCKQFKKYTGHTVSDFKRLT</sequence>
<feature type="domain" description="Response regulatory" evidence="8">
    <location>
        <begin position="3"/>
        <end position="120"/>
    </location>
</feature>
<keyword evidence="4" id="KW-0804">Transcription</keyword>